<organism evidence="1 2">
    <name type="scientific">Triparma retinervis</name>
    <dbReference type="NCBI Taxonomy" id="2557542"/>
    <lineage>
        <taxon>Eukaryota</taxon>
        <taxon>Sar</taxon>
        <taxon>Stramenopiles</taxon>
        <taxon>Ochrophyta</taxon>
        <taxon>Bolidophyceae</taxon>
        <taxon>Parmales</taxon>
        <taxon>Triparmaceae</taxon>
        <taxon>Triparma</taxon>
    </lineage>
</organism>
<accession>A0A9W7A280</accession>
<dbReference type="EMBL" id="BRXZ01001180">
    <property type="protein sequence ID" value="GMH64544.1"/>
    <property type="molecule type" value="Genomic_DNA"/>
</dbReference>
<sequence length="218" mass="23317">MVHCRAEKAFLDAWHNKDNPVAKLPECIMDTIFAYAASDRPDRVVCSGGSLTTLGREDCRVDKDDQGGVGEESGGVMMGELTSADFYDYDRSREDSKSEYDDQRLRKGGYTVVVRKRGVARARQSPHAHKGGSRAMEAFVCGALIVGGGGEIKGEGGTAGVVEPPLSSSPTSVCEMIRCWGMCNDNVAMPTGGQMQTKGKISGAWLGDLRELGGDLGF</sequence>
<protein>
    <submittedName>
        <fullName evidence="1">Uncharacterized protein</fullName>
    </submittedName>
</protein>
<dbReference type="AlphaFoldDB" id="A0A9W7A280"/>
<reference evidence="1" key="1">
    <citation type="submission" date="2022-07" db="EMBL/GenBank/DDBJ databases">
        <title>Genome analysis of Parmales, a sister group of diatoms, reveals the evolutionary specialization of diatoms from phago-mixotrophs to photoautotrophs.</title>
        <authorList>
            <person name="Ban H."/>
            <person name="Sato S."/>
            <person name="Yoshikawa S."/>
            <person name="Kazumasa Y."/>
            <person name="Nakamura Y."/>
            <person name="Ichinomiya M."/>
            <person name="Saitoh K."/>
            <person name="Sato N."/>
            <person name="Blanc-Mathieu R."/>
            <person name="Endo H."/>
            <person name="Kuwata A."/>
            <person name="Ogata H."/>
        </authorList>
    </citation>
    <scope>NUCLEOTIDE SEQUENCE</scope>
</reference>
<name>A0A9W7A280_9STRA</name>
<keyword evidence="2" id="KW-1185">Reference proteome</keyword>
<evidence type="ECO:0000313" key="1">
    <source>
        <dbReference type="EMBL" id="GMH64544.1"/>
    </source>
</evidence>
<evidence type="ECO:0000313" key="2">
    <source>
        <dbReference type="Proteomes" id="UP001165082"/>
    </source>
</evidence>
<gene>
    <name evidence="1" type="ORF">TrRE_jg5714</name>
</gene>
<dbReference type="OrthoDB" id="10537899at2759"/>
<proteinExistence type="predicted"/>
<dbReference type="Proteomes" id="UP001165082">
    <property type="component" value="Unassembled WGS sequence"/>
</dbReference>
<comment type="caution">
    <text evidence="1">The sequence shown here is derived from an EMBL/GenBank/DDBJ whole genome shotgun (WGS) entry which is preliminary data.</text>
</comment>